<evidence type="ECO:0000256" key="1">
    <source>
        <dbReference type="SAM" id="Phobius"/>
    </source>
</evidence>
<feature type="transmembrane region" description="Helical" evidence="1">
    <location>
        <begin position="240"/>
        <end position="259"/>
    </location>
</feature>
<feature type="transmembrane region" description="Helical" evidence="1">
    <location>
        <begin position="180"/>
        <end position="196"/>
    </location>
</feature>
<keyword evidence="1" id="KW-0812">Transmembrane</keyword>
<keyword evidence="3" id="KW-1185">Reference proteome</keyword>
<dbReference type="Proteomes" id="UP000251889">
    <property type="component" value="Unassembled WGS sequence"/>
</dbReference>
<feature type="transmembrane region" description="Helical" evidence="1">
    <location>
        <begin position="134"/>
        <end position="151"/>
    </location>
</feature>
<feature type="transmembrane region" description="Helical" evidence="1">
    <location>
        <begin position="311"/>
        <end position="332"/>
    </location>
</feature>
<organism evidence="2 3">
    <name type="scientific">Pseudochryseolinea flava</name>
    <dbReference type="NCBI Taxonomy" id="2059302"/>
    <lineage>
        <taxon>Bacteria</taxon>
        <taxon>Pseudomonadati</taxon>
        <taxon>Bacteroidota</taxon>
        <taxon>Cytophagia</taxon>
        <taxon>Cytophagales</taxon>
        <taxon>Fulvivirgaceae</taxon>
        <taxon>Pseudochryseolinea</taxon>
    </lineage>
</organism>
<evidence type="ECO:0000313" key="3">
    <source>
        <dbReference type="Proteomes" id="UP000251889"/>
    </source>
</evidence>
<evidence type="ECO:0000313" key="2">
    <source>
        <dbReference type="EMBL" id="RAW01339.1"/>
    </source>
</evidence>
<reference evidence="2 3" key="1">
    <citation type="submission" date="2018-06" db="EMBL/GenBank/DDBJ databases">
        <title>Chryseolinea flavus sp. nov., a member of the phylum Bacteroidetes isolated from soil.</title>
        <authorList>
            <person name="Li Y."/>
            <person name="Wang J."/>
        </authorList>
    </citation>
    <scope>NUCLEOTIDE SEQUENCE [LARGE SCALE GENOMIC DNA]</scope>
    <source>
        <strain evidence="2 3">SDU1-6</strain>
    </source>
</reference>
<dbReference type="EMBL" id="QMFY01000004">
    <property type="protein sequence ID" value="RAW01339.1"/>
    <property type="molecule type" value="Genomic_DNA"/>
</dbReference>
<keyword evidence="1" id="KW-1133">Transmembrane helix</keyword>
<feature type="transmembrane region" description="Helical" evidence="1">
    <location>
        <begin position="108"/>
        <end position="128"/>
    </location>
</feature>
<keyword evidence="1" id="KW-0472">Membrane</keyword>
<gene>
    <name evidence="2" type="ORF">DQQ10_10565</name>
</gene>
<proteinExistence type="predicted"/>
<protein>
    <recommendedName>
        <fullName evidence="4">Glycosyltransferase RgtA/B/C/D-like domain-containing protein</fullName>
    </recommendedName>
</protein>
<feature type="transmembrane region" description="Helical" evidence="1">
    <location>
        <begin position="208"/>
        <end position="228"/>
    </location>
</feature>
<feature type="transmembrane region" description="Helical" evidence="1">
    <location>
        <begin position="158"/>
        <end position="174"/>
    </location>
</feature>
<accession>A0A364Y3P4</accession>
<feature type="transmembrane region" description="Helical" evidence="1">
    <location>
        <begin position="392"/>
        <end position="410"/>
    </location>
</feature>
<feature type="transmembrane region" description="Helical" evidence="1">
    <location>
        <begin position="344"/>
        <end position="363"/>
    </location>
</feature>
<dbReference type="RefSeq" id="WP_112746825.1">
    <property type="nucleotide sequence ID" value="NZ_QMFY01000004.1"/>
</dbReference>
<name>A0A364Y3P4_9BACT</name>
<feature type="transmembrane region" description="Helical" evidence="1">
    <location>
        <begin position="271"/>
        <end position="291"/>
    </location>
</feature>
<sequence length="413" mass="46186">MRKDFIVLIAGLILLSATAVFNPNGFVFDEVLFPPNVLLMEEHGFGKTFLLEMIDQAPGPLYEFIHLPLKGITKLEPRAMRIVNLILFFLIICILVQIYRQSEKKEHAIYLGLHIIAITTLWQVAGLVLTEMPAMLFATTSFLIGVVLLNNQDDHKKVLLYSVLMGITGGLAILGRTPYLVILPAFFGVLVLIRFFKVGSVPIAKAFIPYAVIALSMIIPIFLIWGGMVPPLQPKVEGAIQPWHGLLACAYAGVIGFIIYPKWFVFNNTILMILAGAYVFFFTLGLMELGYEYAPMATTVIRIAGLNAFNMYVKLISPLLATFGFYFLVCCWYRGKENLNDAMYLFALLTSLAILASSAKISHQFSSRYVAQAAPFLVILFAKVDEKDNWRWIRLAIGITMGFLSLNTYAKVI</sequence>
<dbReference type="OrthoDB" id="644076at2"/>
<feature type="transmembrane region" description="Helical" evidence="1">
    <location>
        <begin position="79"/>
        <end position="96"/>
    </location>
</feature>
<comment type="caution">
    <text evidence="2">The sequence shown here is derived from an EMBL/GenBank/DDBJ whole genome shotgun (WGS) entry which is preliminary data.</text>
</comment>
<dbReference type="AlphaFoldDB" id="A0A364Y3P4"/>
<evidence type="ECO:0008006" key="4">
    <source>
        <dbReference type="Google" id="ProtNLM"/>
    </source>
</evidence>